<dbReference type="EMBL" id="GANP01014346">
    <property type="protein sequence ID" value="JAB70122.1"/>
    <property type="molecule type" value="mRNA"/>
</dbReference>
<accession>V5H700</accession>
<protein>
    <submittedName>
        <fullName evidence="3">Putative secreted protein</fullName>
    </submittedName>
</protein>
<evidence type="ECO:0000256" key="2">
    <source>
        <dbReference type="SAM" id="SignalP"/>
    </source>
</evidence>
<evidence type="ECO:0000313" key="3">
    <source>
        <dbReference type="EMBL" id="JAB70122.1"/>
    </source>
</evidence>
<reference evidence="3" key="1">
    <citation type="journal article" date="2015" name="Sci. Rep.">
        <title>Tissue- and time-dependent transcription in Ixodes ricinus salivary glands and midguts when blood feeding on the vertebrate host.</title>
        <authorList>
            <person name="Kotsyfakis M."/>
            <person name="Schwarz A."/>
            <person name="Erhart J."/>
            <person name="Ribeiro J.M."/>
        </authorList>
    </citation>
    <scope>NUCLEOTIDE SEQUENCE</scope>
    <source>
        <tissue evidence="3">Salivary gland and midgut</tissue>
    </source>
</reference>
<proteinExistence type="evidence at transcript level"/>
<evidence type="ECO:0000256" key="1">
    <source>
        <dbReference type="SAM" id="MobiDB-lite"/>
    </source>
</evidence>
<feature type="region of interest" description="Disordered" evidence="1">
    <location>
        <begin position="19"/>
        <end position="38"/>
    </location>
</feature>
<name>V5H700_IXORI</name>
<sequence length="80" mass="8884">MLVLFLVVVNQWSGSAVPPMVRSPHAPSSSSLRLTPHRKMGVNGDLDYLLMYDPSEQIKIQPPQDQEAPPLPVKIPLNQI</sequence>
<feature type="signal peptide" evidence="2">
    <location>
        <begin position="1"/>
        <end position="16"/>
    </location>
</feature>
<keyword evidence="2" id="KW-0732">Signal</keyword>
<dbReference type="AlphaFoldDB" id="V5H700"/>
<feature type="chain" id="PRO_5004735250" evidence="2">
    <location>
        <begin position="17"/>
        <end position="80"/>
    </location>
</feature>
<organism evidence="3">
    <name type="scientific">Ixodes ricinus</name>
    <name type="common">Common tick</name>
    <name type="synonym">Acarus ricinus</name>
    <dbReference type="NCBI Taxonomy" id="34613"/>
    <lineage>
        <taxon>Eukaryota</taxon>
        <taxon>Metazoa</taxon>
        <taxon>Ecdysozoa</taxon>
        <taxon>Arthropoda</taxon>
        <taxon>Chelicerata</taxon>
        <taxon>Arachnida</taxon>
        <taxon>Acari</taxon>
        <taxon>Parasitiformes</taxon>
        <taxon>Ixodida</taxon>
        <taxon>Ixodoidea</taxon>
        <taxon>Ixodidae</taxon>
        <taxon>Ixodinae</taxon>
        <taxon>Ixodes</taxon>
    </lineage>
</organism>